<evidence type="ECO:0000313" key="3">
    <source>
        <dbReference type="EMBL" id="OWK40190.1"/>
    </source>
</evidence>
<dbReference type="RefSeq" id="WP_088256154.1">
    <property type="nucleotide sequence ID" value="NZ_NIDE01000008.1"/>
</dbReference>
<keyword evidence="1" id="KW-1133">Transmembrane helix</keyword>
<dbReference type="InterPro" id="IPR045584">
    <property type="entry name" value="Pilin-like"/>
</dbReference>
<dbReference type="Pfam" id="PF07596">
    <property type="entry name" value="SBP_bac_10"/>
    <property type="match status" value="1"/>
</dbReference>
<proteinExistence type="predicted"/>
<evidence type="ECO:0000259" key="2">
    <source>
        <dbReference type="Pfam" id="PF07596"/>
    </source>
</evidence>
<dbReference type="PANTHER" id="PTHR30093">
    <property type="entry name" value="GENERAL SECRETION PATHWAY PROTEIN G"/>
    <property type="match status" value="1"/>
</dbReference>
<organism evidence="3 4">
    <name type="scientific">Fimbriiglobus ruber</name>
    <dbReference type="NCBI Taxonomy" id="1908690"/>
    <lineage>
        <taxon>Bacteria</taxon>
        <taxon>Pseudomonadati</taxon>
        <taxon>Planctomycetota</taxon>
        <taxon>Planctomycetia</taxon>
        <taxon>Gemmatales</taxon>
        <taxon>Gemmataceae</taxon>
        <taxon>Fimbriiglobus</taxon>
    </lineage>
</organism>
<name>A0A225DF65_9BACT</name>
<evidence type="ECO:0000256" key="1">
    <source>
        <dbReference type="SAM" id="Phobius"/>
    </source>
</evidence>
<dbReference type="NCBIfam" id="TIGR04294">
    <property type="entry name" value="pre_pil_HX9DG"/>
    <property type="match status" value="1"/>
</dbReference>
<dbReference type="SUPFAM" id="SSF54523">
    <property type="entry name" value="Pili subunits"/>
    <property type="match status" value="1"/>
</dbReference>
<dbReference type="Gene3D" id="3.30.700.10">
    <property type="entry name" value="Glycoprotein, Type 4 Pilin"/>
    <property type="match status" value="1"/>
</dbReference>
<feature type="transmembrane region" description="Helical" evidence="1">
    <location>
        <begin position="12"/>
        <end position="34"/>
    </location>
</feature>
<reference evidence="4" key="1">
    <citation type="submission" date="2017-06" db="EMBL/GenBank/DDBJ databases">
        <title>Genome analysis of Fimbriiglobus ruber SP5, the first member of the order Planctomycetales with confirmed chitinolytic capability.</title>
        <authorList>
            <person name="Ravin N.V."/>
            <person name="Rakitin A.L."/>
            <person name="Ivanova A.A."/>
            <person name="Beletsky A.V."/>
            <person name="Kulichevskaya I.S."/>
            <person name="Mardanov A.V."/>
            <person name="Dedysh S.N."/>
        </authorList>
    </citation>
    <scope>NUCLEOTIDE SEQUENCE [LARGE SCALE GENOMIC DNA]</scope>
    <source>
        <strain evidence="4">SP5</strain>
    </source>
</reference>
<comment type="caution">
    <text evidence="3">The sequence shown here is derived from an EMBL/GenBank/DDBJ whole genome shotgun (WGS) entry which is preliminary data.</text>
</comment>
<accession>A0A225DF65</accession>
<dbReference type="PANTHER" id="PTHR30093:SF2">
    <property type="entry name" value="TYPE II SECRETION SYSTEM PROTEIN H"/>
    <property type="match status" value="1"/>
</dbReference>
<feature type="domain" description="DUF1559" evidence="2">
    <location>
        <begin position="35"/>
        <end position="337"/>
    </location>
</feature>
<dbReference type="InterPro" id="IPR011453">
    <property type="entry name" value="DUF1559"/>
</dbReference>
<keyword evidence="1" id="KW-0472">Membrane</keyword>
<dbReference type="NCBIfam" id="TIGR02532">
    <property type="entry name" value="IV_pilin_GFxxxE"/>
    <property type="match status" value="1"/>
</dbReference>
<dbReference type="Proteomes" id="UP000214646">
    <property type="component" value="Unassembled WGS sequence"/>
</dbReference>
<dbReference type="OrthoDB" id="261883at2"/>
<dbReference type="InterPro" id="IPR027558">
    <property type="entry name" value="Pre_pil_HX9DG_C"/>
</dbReference>
<keyword evidence="1" id="KW-0812">Transmembrane</keyword>
<gene>
    <name evidence="3" type="ORF">FRUB_05109</name>
</gene>
<protein>
    <recommendedName>
        <fullName evidence="2">DUF1559 domain-containing protein</fullName>
    </recommendedName>
</protein>
<evidence type="ECO:0000313" key="4">
    <source>
        <dbReference type="Proteomes" id="UP000214646"/>
    </source>
</evidence>
<keyword evidence="4" id="KW-1185">Reference proteome</keyword>
<dbReference type="EMBL" id="NIDE01000008">
    <property type="protein sequence ID" value="OWK40190.1"/>
    <property type="molecule type" value="Genomic_DNA"/>
</dbReference>
<sequence>MHALSHRRSAFTLIELLVVIAIIAILIGLLLPAVQKVRDAAARAQCSNNLKQLGLAALNYESTYSFLPPAAKWSYDAGTILGFDDDNPNPPTSRAQALALGDQISGTSYTRYSVFVYLLPYIERNDLYSRWDLTWQWNSSSGPNFALLPNRVKTFECPASPQSGSRVDPSSGNANAATTDYAPCTGVNPNIGSAGIVAPRGFYAGYFKNIYPITQKATKLTDITDGTSNTLGFIESAGRPLLYIGNQPAPTTQLFDESNPDETSSSKLMAAGYVTGGPWSQPRIQTKISGWNKATNTYYGNCWVNCTNSEEIYSFHTGGANVSLGDGSVRFLTASISSETVVSLATRAAGDIPGSNY</sequence>
<dbReference type="InterPro" id="IPR012902">
    <property type="entry name" value="N_methyl_site"/>
</dbReference>
<dbReference type="AlphaFoldDB" id="A0A225DF65"/>
<dbReference type="Pfam" id="PF07963">
    <property type="entry name" value="N_methyl"/>
    <property type="match status" value="1"/>
</dbReference>